<accession>A0A9Y2JWP1</accession>
<evidence type="ECO:0000313" key="2">
    <source>
        <dbReference type="Proteomes" id="UP001239397"/>
    </source>
</evidence>
<sequence length="45" mass="5014">MEEPIVVLHPGERLRWSGCYSVPVELQPDPIELIAVPEPDRSSAT</sequence>
<dbReference type="AlphaFoldDB" id="A0A9Y2JWP1"/>
<proteinExistence type="predicted"/>
<keyword evidence="2" id="KW-1185">Reference proteome</keyword>
<dbReference type="Proteomes" id="UP001239397">
    <property type="component" value="Chromosome"/>
</dbReference>
<evidence type="ECO:0000313" key="1">
    <source>
        <dbReference type="EMBL" id="WIY06131.1"/>
    </source>
</evidence>
<gene>
    <name evidence="1" type="ORF">QRX60_20665</name>
</gene>
<reference evidence="1 2" key="1">
    <citation type="submission" date="2023-06" db="EMBL/GenBank/DDBJ databases">
        <authorList>
            <person name="Oyuntsetseg B."/>
            <person name="Kim S.B."/>
        </authorList>
    </citation>
    <scope>NUCLEOTIDE SEQUENCE [LARGE SCALE GENOMIC DNA]</scope>
    <source>
        <strain evidence="1 2">4-36</strain>
    </source>
</reference>
<dbReference type="KEGG" id="amog:QRX60_20665"/>
<protein>
    <submittedName>
        <fullName evidence="1">Uncharacterized protein</fullName>
    </submittedName>
</protein>
<dbReference type="EMBL" id="CP127295">
    <property type="protein sequence ID" value="WIY06131.1"/>
    <property type="molecule type" value="Genomic_DNA"/>
</dbReference>
<dbReference type="RefSeq" id="WP_286002397.1">
    <property type="nucleotide sequence ID" value="NZ_CP127295.1"/>
</dbReference>
<name>A0A9Y2JWP1_9PSEU</name>
<organism evidence="1 2">
    <name type="scientific">Amycolatopsis mongoliensis</name>
    <dbReference type="NCBI Taxonomy" id="715475"/>
    <lineage>
        <taxon>Bacteria</taxon>
        <taxon>Bacillati</taxon>
        <taxon>Actinomycetota</taxon>
        <taxon>Actinomycetes</taxon>
        <taxon>Pseudonocardiales</taxon>
        <taxon>Pseudonocardiaceae</taxon>
        <taxon>Amycolatopsis</taxon>
    </lineage>
</organism>